<protein>
    <recommendedName>
        <fullName evidence="7">CASP-like protein</fullName>
    </recommendedName>
</protein>
<comment type="caution">
    <text evidence="7">Lacks conserved residue(s) required for the propagation of feature annotation.</text>
</comment>
<dbReference type="Pfam" id="PF04535">
    <property type="entry name" value="CASP_dom"/>
    <property type="match status" value="1"/>
</dbReference>
<name>A0A7N0U9A0_KALFE</name>
<keyword evidence="6 7" id="KW-0472">Membrane</keyword>
<organism evidence="9 10">
    <name type="scientific">Kalanchoe fedtschenkoi</name>
    <name type="common">Lavender scallops</name>
    <name type="synonym">South American air plant</name>
    <dbReference type="NCBI Taxonomy" id="63787"/>
    <lineage>
        <taxon>Eukaryota</taxon>
        <taxon>Viridiplantae</taxon>
        <taxon>Streptophyta</taxon>
        <taxon>Embryophyta</taxon>
        <taxon>Tracheophyta</taxon>
        <taxon>Spermatophyta</taxon>
        <taxon>Magnoliopsida</taxon>
        <taxon>eudicotyledons</taxon>
        <taxon>Gunneridae</taxon>
        <taxon>Pentapetalae</taxon>
        <taxon>Saxifragales</taxon>
        <taxon>Crassulaceae</taxon>
        <taxon>Kalanchoe</taxon>
    </lineage>
</organism>
<accession>A0A7N0U9A0</accession>
<dbReference type="GO" id="GO:0005886">
    <property type="term" value="C:plasma membrane"/>
    <property type="evidence" value="ECO:0007669"/>
    <property type="project" value="UniProtKB-SubCell"/>
</dbReference>
<keyword evidence="4 7" id="KW-0812">Transmembrane</keyword>
<dbReference type="Proteomes" id="UP000594263">
    <property type="component" value="Unplaced"/>
</dbReference>
<dbReference type="AlphaFoldDB" id="A0A7N0U9A0"/>
<evidence type="ECO:0000256" key="3">
    <source>
        <dbReference type="ARBA" id="ARBA00022475"/>
    </source>
</evidence>
<comment type="similarity">
    <text evidence="2 7">Belongs to the Casparian strip membrane proteins (CASP) family.</text>
</comment>
<feature type="transmembrane region" description="Helical" evidence="7">
    <location>
        <begin position="40"/>
        <end position="65"/>
    </location>
</feature>
<evidence type="ECO:0000256" key="1">
    <source>
        <dbReference type="ARBA" id="ARBA00004651"/>
    </source>
</evidence>
<dbReference type="InterPro" id="IPR006459">
    <property type="entry name" value="CASP/CASPL"/>
</dbReference>
<proteinExistence type="inferred from homology"/>
<dbReference type="NCBIfam" id="TIGR01569">
    <property type="entry name" value="A_tha_TIGR01569"/>
    <property type="match status" value="1"/>
</dbReference>
<sequence>MMVLEISGCAAASAIGWIAFYGQNDVGWVTVCDNAAKFCIQMLVSLIFSFLAFFVFLILTVMSTYKLKQDLHREMLLRGGGWAPNGSFQP</sequence>
<dbReference type="Gramene" id="Kaladp0058s0294.1.v1.1">
    <property type="protein sequence ID" value="Kaladp0058s0294.1.v1.1.CDS.1"/>
    <property type="gene ID" value="Kaladp0058s0294.v1.1"/>
</dbReference>
<evidence type="ECO:0000313" key="10">
    <source>
        <dbReference type="Proteomes" id="UP000594263"/>
    </source>
</evidence>
<comment type="subunit">
    <text evidence="7">Homodimer and heterodimers.</text>
</comment>
<feature type="domain" description="Casparian strip membrane protein" evidence="8">
    <location>
        <begin position="1"/>
        <end position="55"/>
    </location>
</feature>
<keyword evidence="5 7" id="KW-1133">Transmembrane helix</keyword>
<dbReference type="EnsemblPlants" id="Kaladp0058s0294.1.v1.1">
    <property type="protein sequence ID" value="Kaladp0058s0294.1.v1.1.CDS.1"/>
    <property type="gene ID" value="Kaladp0058s0294.v1.1"/>
</dbReference>
<evidence type="ECO:0000256" key="7">
    <source>
        <dbReference type="RuleBase" id="RU361233"/>
    </source>
</evidence>
<keyword evidence="10" id="KW-1185">Reference proteome</keyword>
<evidence type="ECO:0000259" key="8">
    <source>
        <dbReference type="Pfam" id="PF04535"/>
    </source>
</evidence>
<evidence type="ECO:0000256" key="6">
    <source>
        <dbReference type="ARBA" id="ARBA00023136"/>
    </source>
</evidence>
<evidence type="ECO:0000256" key="5">
    <source>
        <dbReference type="ARBA" id="ARBA00022989"/>
    </source>
</evidence>
<comment type="subcellular location">
    <subcellularLocation>
        <location evidence="1 7">Cell membrane</location>
        <topology evidence="1 7">Multi-pass membrane protein</topology>
    </subcellularLocation>
</comment>
<keyword evidence="3 7" id="KW-1003">Cell membrane</keyword>
<reference evidence="9" key="1">
    <citation type="submission" date="2021-01" db="UniProtKB">
        <authorList>
            <consortium name="EnsemblPlants"/>
        </authorList>
    </citation>
    <scope>IDENTIFICATION</scope>
</reference>
<evidence type="ECO:0000256" key="2">
    <source>
        <dbReference type="ARBA" id="ARBA00007651"/>
    </source>
</evidence>
<evidence type="ECO:0000313" key="9">
    <source>
        <dbReference type="EnsemblPlants" id="Kaladp0058s0294.1.v1.1.CDS.1"/>
    </source>
</evidence>
<evidence type="ECO:0000256" key="4">
    <source>
        <dbReference type="ARBA" id="ARBA00022692"/>
    </source>
</evidence>
<dbReference type="OMA" id="WIAFYGQ"/>
<dbReference type="InterPro" id="IPR006702">
    <property type="entry name" value="CASP_dom"/>
</dbReference>